<evidence type="ECO:0000256" key="2">
    <source>
        <dbReference type="ARBA" id="ARBA00022679"/>
    </source>
</evidence>
<dbReference type="Pfam" id="PF00108">
    <property type="entry name" value="Thiolase_N"/>
    <property type="match status" value="1"/>
</dbReference>
<accession>A0ABP5VT10</accession>
<dbReference type="CDD" id="cd00751">
    <property type="entry name" value="thiolase"/>
    <property type="match status" value="1"/>
</dbReference>
<keyword evidence="2 4" id="KW-0808">Transferase</keyword>
<feature type="domain" description="Thiolase N-terminal" evidence="5">
    <location>
        <begin position="8"/>
        <end position="266"/>
    </location>
</feature>
<protein>
    <submittedName>
        <fullName evidence="7">Thiolase family protein</fullName>
    </submittedName>
</protein>
<feature type="domain" description="Thiolase C-terminal" evidence="6">
    <location>
        <begin position="275"/>
        <end position="396"/>
    </location>
</feature>
<evidence type="ECO:0000256" key="4">
    <source>
        <dbReference type="RuleBase" id="RU003557"/>
    </source>
</evidence>
<dbReference type="Proteomes" id="UP001501231">
    <property type="component" value="Unassembled WGS sequence"/>
</dbReference>
<keyword evidence="3 4" id="KW-0012">Acyltransferase</keyword>
<dbReference type="InterPro" id="IPR002155">
    <property type="entry name" value="Thiolase"/>
</dbReference>
<dbReference type="Gene3D" id="3.40.47.10">
    <property type="match status" value="2"/>
</dbReference>
<dbReference type="SUPFAM" id="SSF53901">
    <property type="entry name" value="Thiolase-like"/>
    <property type="match status" value="2"/>
</dbReference>
<dbReference type="PROSITE" id="PS00737">
    <property type="entry name" value="THIOLASE_2"/>
    <property type="match status" value="1"/>
</dbReference>
<dbReference type="PIRSF" id="PIRSF000429">
    <property type="entry name" value="Ac-CoA_Ac_transf"/>
    <property type="match status" value="1"/>
</dbReference>
<evidence type="ECO:0000256" key="3">
    <source>
        <dbReference type="ARBA" id="ARBA00023315"/>
    </source>
</evidence>
<dbReference type="PANTHER" id="PTHR43365">
    <property type="entry name" value="BLR7806 PROTEIN"/>
    <property type="match status" value="1"/>
</dbReference>
<dbReference type="Pfam" id="PF02803">
    <property type="entry name" value="Thiolase_C"/>
    <property type="match status" value="1"/>
</dbReference>
<dbReference type="InterPro" id="IPR020613">
    <property type="entry name" value="Thiolase_CS"/>
</dbReference>
<dbReference type="EMBL" id="BAAARW010000006">
    <property type="protein sequence ID" value="GAA2411272.1"/>
    <property type="molecule type" value="Genomic_DNA"/>
</dbReference>
<reference evidence="8" key="1">
    <citation type="journal article" date="2019" name="Int. J. Syst. Evol. Microbiol.">
        <title>The Global Catalogue of Microorganisms (GCM) 10K type strain sequencing project: providing services to taxonomists for standard genome sequencing and annotation.</title>
        <authorList>
            <consortium name="The Broad Institute Genomics Platform"/>
            <consortium name="The Broad Institute Genome Sequencing Center for Infectious Disease"/>
            <person name="Wu L."/>
            <person name="Ma J."/>
        </authorList>
    </citation>
    <scope>NUCLEOTIDE SEQUENCE [LARGE SCALE GENOMIC DNA]</scope>
    <source>
        <strain evidence="8">JCM 3325</strain>
    </source>
</reference>
<evidence type="ECO:0000259" key="6">
    <source>
        <dbReference type="Pfam" id="PF02803"/>
    </source>
</evidence>
<organism evidence="7 8">
    <name type="scientific">Actinomadura vinacea</name>
    <dbReference type="NCBI Taxonomy" id="115336"/>
    <lineage>
        <taxon>Bacteria</taxon>
        <taxon>Bacillati</taxon>
        <taxon>Actinomycetota</taxon>
        <taxon>Actinomycetes</taxon>
        <taxon>Streptosporangiales</taxon>
        <taxon>Thermomonosporaceae</taxon>
        <taxon>Actinomadura</taxon>
    </lineage>
</organism>
<dbReference type="InterPro" id="IPR020617">
    <property type="entry name" value="Thiolase_C"/>
</dbReference>
<dbReference type="InterPro" id="IPR016039">
    <property type="entry name" value="Thiolase-like"/>
</dbReference>
<evidence type="ECO:0000256" key="1">
    <source>
        <dbReference type="ARBA" id="ARBA00010982"/>
    </source>
</evidence>
<dbReference type="NCBIfam" id="TIGR01930">
    <property type="entry name" value="AcCoA-C-Actrans"/>
    <property type="match status" value="1"/>
</dbReference>
<dbReference type="InterPro" id="IPR020616">
    <property type="entry name" value="Thiolase_N"/>
</dbReference>
<dbReference type="RefSeq" id="WP_344588443.1">
    <property type="nucleotide sequence ID" value="NZ_BAAARW010000006.1"/>
</dbReference>
<keyword evidence="8" id="KW-1185">Reference proteome</keyword>
<evidence type="ECO:0000259" key="5">
    <source>
        <dbReference type="Pfam" id="PF00108"/>
    </source>
</evidence>
<comment type="caution">
    <text evidence="7">The sequence shown here is derived from an EMBL/GenBank/DDBJ whole genome shotgun (WGS) entry which is preliminary data.</text>
</comment>
<evidence type="ECO:0000313" key="8">
    <source>
        <dbReference type="Proteomes" id="UP001501231"/>
    </source>
</evidence>
<comment type="similarity">
    <text evidence="1 4">Belongs to the thiolase-like superfamily. Thiolase family.</text>
</comment>
<sequence length="397" mass="40797">MPGTKDAVIVDAVRSPMGKGKKGGALSGLHAVELLAQTLAGIVDRTGIDPGAVDDVIIGCVSQGGEQAATPGRQAWLAAGYPEHVPATTIDRRCGSSQQALHFAVQGVMAGAYDFVLAGGVESMSRVPMGSARMGADVYGPSVTERYAPGMISQGVAAELVAARWRLGREEMDAYSARSHTRAAAVAGAGGFANEIVPIRVPDRDAPVTADETIRAGTTRTKLAGLTCAFEDPAIAGRFPEISWSVTAGNSSQITDGAAAVLVVSAERASALGLRPRARVTATAVVGDDPVAMLTAPIPATRCVLDRAGLDIGDIDAVEVNEAFASVPLAWQAEFGIDEERLNPAGGAIALGHPLGASGARLFATLLNHLERTGGRWGLQVMCEAGGMANATVIERL</sequence>
<name>A0ABP5VT10_9ACTN</name>
<evidence type="ECO:0000313" key="7">
    <source>
        <dbReference type="EMBL" id="GAA2411272.1"/>
    </source>
</evidence>
<proteinExistence type="inferred from homology"/>
<dbReference type="PANTHER" id="PTHR43365:SF1">
    <property type="entry name" value="ACETYL-COA C-ACYLTRANSFERASE"/>
    <property type="match status" value="1"/>
</dbReference>
<gene>
    <name evidence="7" type="ORF">GCM10010191_20430</name>
</gene>